<evidence type="ECO:0000313" key="3">
    <source>
        <dbReference type="Proteomes" id="UP000734511"/>
    </source>
</evidence>
<accession>A0ABX0ZNS7</accession>
<dbReference type="RefSeq" id="WP_167982131.1">
    <property type="nucleotide sequence ID" value="NZ_JAATEJ010000004.1"/>
</dbReference>
<evidence type="ECO:0000256" key="1">
    <source>
        <dbReference type="SAM" id="MobiDB-lite"/>
    </source>
</evidence>
<protein>
    <submittedName>
        <fullName evidence="2">Uncharacterized protein</fullName>
    </submittedName>
</protein>
<gene>
    <name evidence="2" type="ORF">HCN08_07530</name>
</gene>
<feature type="region of interest" description="Disordered" evidence="1">
    <location>
        <begin position="77"/>
        <end position="102"/>
    </location>
</feature>
<keyword evidence="3" id="KW-1185">Reference proteome</keyword>
<proteinExistence type="predicted"/>
<organism evidence="2 3">
    <name type="scientific">Actinacidiphila epipremni</name>
    <dbReference type="NCBI Taxonomy" id="2053013"/>
    <lineage>
        <taxon>Bacteria</taxon>
        <taxon>Bacillati</taxon>
        <taxon>Actinomycetota</taxon>
        <taxon>Actinomycetes</taxon>
        <taxon>Kitasatosporales</taxon>
        <taxon>Streptomycetaceae</taxon>
        <taxon>Actinacidiphila</taxon>
    </lineage>
</organism>
<sequence length="136" mass="14291">MRTDFRERGQSHLGERRGMCAAAGVAEGVGVGGRVGSVLLEAVDGHQPPAAQECAGSEQLCNRPRDGVEQVSQHRIAQTLPGPRDRAAAGDLPAGISTARPGQTVGQLRDDLLVIHLHRPTGTFQQVTALTKPGET</sequence>
<reference evidence="2 3" key="1">
    <citation type="submission" date="2020-03" db="EMBL/GenBank/DDBJ databases">
        <title>WGS of actinomycetes isolated from Thailand.</title>
        <authorList>
            <person name="Thawai C."/>
        </authorList>
    </citation>
    <scope>NUCLEOTIDE SEQUENCE [LARGE SCALE GENOMIC DNA]</scope>
    <source>
        <strain evidence="2 3">PRB2-1</strain>
    </source>
</reference>
<dbReference type="EMBL" id="JAATEJ010000004">
    <property type="protein sequence ID" value="NJP43253.1"/>
    <property type="molecule type" value="Genomic_DNA"/>
</dbReference>
<evidence type="ECO:0000313" key="2">
    <source>
        <dbReference type="EMBL" id="NJP43253.1"/>
    </source>
</evidence>
<name>A0ABX0ZNS7_9ACTN</name>
<dbReference type="Proteomes" id="UP000734511">
    <property type="component" value="Unassembled WGS sequence"/>
</dbReference>
<comment type="caution">
    <text evidence="2">The sequence shown here is derived from an EMBL/GenBank/DDBJ whole genome shotgun (WGS) entry which is preliminary data.</text>
</comment>